<dbReference type="EMBL" id="KV748248">
    <property type="protein sequence ID" value="OCK88171.1"/>
    <property type="molecule type" value="Genomic_DNA"/>
</dbReference>
<gene>
    <name evidence="1" type="ORF">K441DRAFT_700745</name>
</gene>
<reference evidence="1 2" key="1">
    <citation type="journal article" date="2016" name="Nat. Commun.">
        <title>Ectomycorrhizal ecology is imprinted in the genome of the dominant symbiotic fungus Cenococcum geophilum.</title>
        <authorList>
            <consortium name="DOE Joint Genome Institute"/>
            <person name="Peter M."/>
            <person name="Kohler A."/>
            <person name="Ohm R.A."/>
            <person name="Kuo A."/>
            <person name="Krutzmann J."/>
            <person name="Morin E."/>
            <person name="Arend M."/>
            <person name="Barry K.W."/>
            <person name="Binder M."/>
            <person name="Choi C."/>
            <person name="Clum A."/>
            <person name="Copeland A."/>
            <person name="Grisel N."/>
            <person name="Haridas S."/>
            <person name="Kipfer T."/>
            <person name="LaButti K."/>
            <person name="Lindquist E."/>
            <person name="Lipzen A."/>
            <person name="Maire R."/>
            <person name="Meier B."/>
            <person name="Mihaltcheva S."/>
            <person name="Molinier V."/>
            <person name="Murat C."/>
            <person name="Poggeler S."/>
            <person name="Quandt C.A."/>
            <person name="Sperisen C."/>
            <person name="Tritt A."/>
            <person name="Tisserant E."/>
            <person name="Crous P.W."/>
            <person name="Henrissat B."/>
            <person name="Nehls U."/>
            <person name="Egli S."/>
            <person name="Spatafora J.W."/>
            <person name="Grigoriev I.V."/>
            <person name="Martin F.M."/>
        </authorList>
    </citation>
    <scope>NUCLEOTIDE SEQUENCE [LARGE SCALE GENOMIC DNA]</scope>
    <source>
        <strain evidence="1 2">1.58</strain>
    </source>
</reference>
<protein>
    <submittedName>
        <fullName evidence="1">Uncharacterized protein</fullName>
    </submittedName>
</protein>
<evidence type="ECO:0000313" key="1">
    <source>
        <dbReference type="EMBL" id="OCK88171.1"/>
    </source>
</evidence>
<keyword evidence="2" id="KW-1185">Reference proteome</keyword>
<dbReference type="Proteomes" id="UP000250078">
    <property type="component" value="Unassembled WGS sequence"/>
</dbReference>
<sequence length="344" mass="38859">MVPQASQPPQPLSLNDLLRQHCHDRLYVKPLHWTARHLQLLKCRFVRRQRTPQPASSSQGRLSLSSESEQPREDSKVDNGQDIRIQKAVYRLAYGDCMMDKQWGLEALLETFSNGHTVTSLSDSLDFYYAGRPVARLPCPVFGRVIDNTPTPFLAYVDHTEIARSRENSIKAHSGNLPSGRIRKIILSRLQPTNIDLDPYLAGVLIALAQAQWYARSGNTTALLSSHTVYLLVTNYNEKGFSLRLYTATVTAAFLRKFNQPSVFLDSSLIICHTRIPLRSISHLKSEITAMVETLEVSKKRLREPSIIIDYGACKRRRNQRDRSNNIGGEPRKIPKNLIVSVGG</sequence>
<proteinExistence type="predicted"/>
<accession>A0ACC8EPA8</accession>
<name>A0ACC8EPA8_9PEZI</name>
<evidence type="ECO:0000313" key="2">
    <source>
        <dbReference type="Proteomes" id="UP000250078"/>
    </source>
</evidence>
<organism evidence="1 2">
    <name type="scientific">Cenococcum geophilum 1.58</name>
    <dbReference type="NCBI Taxonomy" id="794803"/>
    <lineage>
        <taxon>Eukaryota</taxon>
        <taxon>Fungi</taxon>
        <taxon>Dikarya</taxon>
        <taxon>Ascomycota</taxon>
        <taxon>Pezizomycotina</taxon>
        <taxon>Dothideomycetes</taxon>
        <taxon>Pleosporomycetidae</taxon>
        <taxon>Gloniales</taxon>
        <taxon>Gloniaceae</taxon>
        <taxon>Cenococcum</taxon>
    </lineage>
</organism>